<gene>
    <name evidence="3" type="ORF">NEOLI_001689</name>
</gene>
<dbReference type="STRING" id="1198029.A0A1U7LGP8"/>
<reference evidence="3 4" key="1">
    <citation type="submission" date="2016-04" db="EMBL/GenBank/DDBJ databases">
        <title>Evolutionary innovation and constraint leading to complex multicellularity in the Ascomycota.</title>
        <authorList>
            <person name="Cisse O."/>
            <person name="Nguyen A."/>
            <person name="Hewitt D.A."/>
            <person name="Jedd G."/>
            <person name="Stajich J.E."/>
        </authorList>
    </citation>
    <scope>NUCLEOTIDE SEQUENCE [LARGE SCALE GENOMIC DNA]</scope>
    <source>
        <strain evidence="3 4">DAH-3</strain>
    </source>
</reference>
<feature type="compositionally biased region" description="Basic and acidic residues" evidence="1">
    <location>
        <begin position="28"/>
        <end position="48"/>
    </location>
</feature>
<name>A0A1U7LGP8_NEOID</name>
<feature type="region of interest" description="Disordered" evidence="1">
    <location>
        <begin position="1"/>
        <end position="188"/>
    </location>
</feature>
<dbReference type="Pfam" id="PF11160">
    <property type="entry name" value="Hva1_TUDOR"/>
    <property type="match status" value="1"/>
</dbReference>
<evidence type="ECO:0000256" key="1">
    <source>
        <dbReference type="SAM" id="MobiDB-lite"/>
    </source>
</evidence>
<keyword evidence="4" id="KW-1185">Reference proteome</keyword>
<dbReference type="InterPro" id="IPR021331">
    <property type="entry name" value="Hva1_TUDOR"/>
</dbReference>
<organism evidence="3 4">
    <name type="scientific">Neolecta irregularis (strain DAH-3)</name>
    <dbReference type="NCBI Taxonomy" id="1198029"/>
    <lineage>
        <taxon>Eukaryota</taxon>
        <taxon>Fungi</taxon>
        <taxon>Dikarya</taxon>
        <taxon>Ascomycota</taxon>
        <taxon>Taphrinomycotina</taxon>
        <taxon>Neolectales</taxon>
        <taxon>Neolectaceae</taxon>
        <taxon>Neolecta</taxon>
    </lineage>
</organism>
<dbReference type="Proteomes" id="UP000186594">
    <property type="component" value="Unassembled WGS sequence"/>
</dbReference>
<dbReference type="OrthoDB" id="2131339at2759"/>
<feature type="compositionally biased region" description="Polar residues" evidence="1">
    <location>
        <begin position="178"/>
        <end position="188"/>
    </location>
</feature>
<feature type="domain" description="Hypervirulence associated protein TUDOR" evidence="2">
    <location>
        <begin position="10"/>
        <end position="68"/>
    </location>
</feature>
<evidence type="ECO:0000313" key="3">
    <source>
        <dbReference type="EMBL" id="OLL21722.1"/>
    </source>
</evidence>
<dbReference type="AlphaFoldDB" id="A0A1U7LGP8"/>
<proteinExistence type="predicted"/>
<feature type="compositionally biased region" description="Basic residues" evidence="1">
    <location>
        <begin position="158"/>
        <end position="172"/>
    </location>
</feature>
<comment type="caution">
    <text evidence="3">The sequence shown here is derived from an EMBL/GenBank/DDBJ whole genome shotgun (WGS) entry which is preliminary data.</text>
</comment>
<sequence length="188" mass="20449">MVNEKPAVVDNVSWNRENGEPSGTVAEVKGHGKLDIKTKGKLAHKNDDPENPAVHAKRSGNDTVKRASDHVELGNRHADKKKSKETDISTGEKRQSKAEANGDNKKAKTHDSDKKHSSGKNTKKETQAKQADSKVEDAGESKDGEKQIAKKASEPKTTLKKQPKASAKRKSRTPALGQISSRTRSQAK</sequence>
<evidence type="ECO:0000313" key="4">
    <source>
        <dbReference type="Proteomes" id="UP000186594"/>
    </source>
</evidence>
<accession>A0A1U7LGP8</accession>
<feature type="compositionally biased region" description="Basic and acidic residues" evidence="1">
    <location>
        <begin position="59"/>
        <end position="154"/>
    </location>
</feature>
<evidence type="ECO:0000259" key="2">
    <source>
        <dbReference type="Pfam" id="PF11160"/>
    </source>
</evidence>
<dbReference type="EMBL" id="LXFE01004361">
    <property type="protein sequence ID" value="OLL21722.1"/>
    <property type="molecule type" value="Genomic_DNA"/>
</dbReference>
<protein>
    <recommendedName>
        <fullName evidence="2">Hypervirulence associated protein TUDOR domain-containing protein</fullName>
    </recommendedName>
</protein>